<protein>
    <recommendedName>
        <fullName evidence="7">TCP domain-containing protein</fullName>
    </recommendedName>
</protein>
<feature type="region of interest" description="Disordered" evidence="6">
    <location>
        <begin position="52"/>
        <end position="115"/>
    </location>
</feature>
<name>A0A8J5G416_ZINOF</name>
<keyword evidence="5" id="KW-0539">Nucleus</keyword>
<keyword evidence="9" id="KW-1185">Reference proteome</keyword>
<dbReference type="PANTHER" id="PTHR31072">
    <property type="entry name" value="TRANSCRIPTION FACTOR TCP4-RELATED"/>
    <property type="match status" value="1"/>
</dbReference>
<keyword evidence="2" id="KW-0805">Transcription regulation</keyword>
<dbReference type="InterPro" id="IPR017887">
    <property type="entry name" value="TF_TCP_subgr"/>
</dbReference>
<evidence type="ECO:0000256" key="1">
    <source>
        <dbReference type="ARBA" id="ARBA00004123"/>
    </source>
</evidence>
<dbReference type="PROSITE" id="PS51369">
    <property type="entry name" value="TCP"/>
    <property type="match status" value="1"/>
</dbReference>
<evidence type="ECO:0000313" key="9">
    <source>
        <dbReference type="Proteomes" id="UP000734854"/>
    </source>
</evidence>
<dbReference type="InterPro" id="IPR005333">
    <property type="entry name" value="Transcription_factor_TCP"/>
</dbReference>
<dbReference type="Proteomes" id="UP000734854">
    <property type="component" value="Unassembled WGS sequence"/>
</dbReference>
<feature type="domain" description="TCP" evidence="7">
    <location>
        <begin position="212"/>
        <end position="270"/>
    </location>
</feature>
<evidence type="ECO:0000256" key="5">
    <source>
        <dbReference type="ARBA" id="ARBA00023242"/>
    </source>
</evidence>
<feature type="region of interest" description="Disordered" evidence="6">
    <location>
        <begin position="534"/>
        <end position="558"/>
    </location>
</feature>
<evidence type="ECO:0000256" key="2">
    <source>
        <dbReference type="ARBA" id="ARBA00023015"/>
    </source>
</evidence>
<evidence type="ECO:0000259" key="7">
    <source>
        <dbReference type="PROSITE" id="PS51369"/>
    </source>
</evidence>
<dbReference type="EMBL" id="JACMSC010000012">
    <property type="protein sequence ID" value="KAG6497977.1"/>
    <property type="molecule type" value="Genomic_DNA"/>
</dbReference>
<dbReference type="AlphaFoldDB" id="A0A8J5G416"/>
<evidence type="ECO:0000256" key="3">
    <source>
        <dbReference type="ARBA" id="ARBA00023125"/>
    </source>
</evidence>
<evidence type="ECO:0000256" key="4">
    <source>
        <dbReference type="ARBA" id="ARBA00023163"/>
    </source>
</evidence>
<sequence length="558" mass="60900">MQVNFMDKEISPRHGGKKVACLLAKPVLELRWWFLVKEACALDGQRIWKQEEQDEAKHQHHQQEERKGGGKEEKDLDPRRTLYLQIPAEANESERGDSGEQQEFQKEEEEEEVARSLGGFQLHQFHFDKQGSSFWGSSSSLAAATASSSEYALLPERMGEGDAVGYGQLSFLRHQPPRLPQTPSRYGSREKGAAVGEIVEVHGGHIVRSTGRKDRHSKVCTAKGPRDRRVRLSAHTAIQFYDVQDRLGYDRPSKAVDWLIKNAKAAIDELAELPPWIPTATVAAASSHRHILPQTSSDQPLGTEHPVDAATALYFTRDGGGGENVSASFLPPSMDTDSIADTIKSFFPTAATPAATSPSSSPSIGFQAYSSDLPSRADGQIKDLRLSLQSFQDPILHNPEPAHHHVQFHQSSAPPTHSSHFPPSAQFAFDAAVSAGWAEQSQRIVPWNLMETSGGGPGYVFSFPPPLAVPLHSVFGQTQLFSQRGPLQSSNAPTVRAWGSPVDAATHHQMQPPSMSSIGFAPGAGFSGFRIPARFQGEEEHDGVADKPPPSASSNSRN</sequence>
<organism evidence="8 9">
    <name type="scientific">Zingiber officinale</name>
    <name type="common">Ginger</name>
    <name type="synonym">Amomum zingiber</name>
    <dbReference type="NCBI Taxonomy" id="94328"/>
    <lineage>
        <taxon>Eukaryota</taxon>
        <taxon>Viridiplantae</taxon>
        <taxon>Streptophyta</taxon>
        <taxon>Embryophyta</taxon>
        <taxon>Tracheophyta</taxon>
        <taxon>Spermatophyta</taxon>
        <taxon>Magnoliopsida</taxon>
        <taxon>Liliopsida</taxon>
        <taxon>Zingiberales</taxon>
        <taxon>Zingiberaceae</taxon>
        <taxon>Zingiber</taxon>
    </lineage>
</organism>
<reference evidence="8 9" key="1">
    <citation type="submission" date="2020-08" db="EMBL/GenBank/DDBJ databases">
        <title>Plant Genome Project.</title>
        <authorList>
            <person name="Zhang R.-G."/>
        </authorList>
    </citation>
    <scope>NUCLEOTIDE SEQUENCE [LARGE SCALE GENOMIC DNA]</scope>
    <source>
        <tissue evidence="8">Rhizome</tissue>
    </source>
</reference>
<dbReference type="GO" id="GO:0005634">
    <property type="term" value="C:nucleus"/>
    <property type="evidence" value="ECO:0007669"/>
    <property type="project" value="UniProtKB-SubCell"/>
</dbReference>
<dbReference type="PANTHER" id="PTHR31072:SF273">
    <property type="entry name" value="TRANSCRIPTION FACTOR TCP4"/>
    <property type="match status" value="1"/>
</dbReference>
<comment type="caution">
    <text evidence="8">The sequence shown here is derived from an EMBL/GenBank/DDBJ whole genome shotgun (WGS) entry which is preliminary data.</text>
</comment>
<evidence type="ECO:0000313" key="8">
    <source>
        <dbReference type="EMBL" id="KAG6497977.1"/>
    </source>
</evidence>
<evidence type="ECO:0000256" key="6">
    <source>
        <dbReference type="SAM" id="MobiDB-lite"/>
    </source>
</evidence>
<gene>
    <name evidence="8" type="ORF">ZIOFF_045883</name>
</gene>
<feature type="compositionally biased region" description="Basic and acidic residues" evidence="6">
    <location>
        <begin position="536"/>
        <end position="545"/>
    </location>
</feature>
<dbReference type="GO" id="GO:0003700">
    <property type="term" value="F:DNA-binding transcription factor activity"/>
    <property type="evidence" value="ECO:0007669"/>
    <property type="project" value="InterPro"/>
</dbReference>
<proteinExistence type="predicted"/>
<dbReference type="GO" id="GO:0043565">
    <property type="term" value="F:sequence-specific DNA binding"/>
    <property type="evidence" value="ECO:0007669"/>
    <property type="project" value="TreeGrafter"/>
</dbReference>
<keyword evidence="4" id="KW-0804">Transcription</keyword>
<accession>A0A8J5G416</accession>
<comment type="subcellular location">
    <subcellularLocation>
        <location evidence="1">Nucleus</location>
    </subcellularLocation>
</comment>
<feature type="compositionally biased region" description="Basic and acidic residues" evidence="6">
    <location>
        <begin position="52"/>
        <end position="80"/>
    </location>
</feature>
<dbReference type="Pfam" id="PF03634">
    <property type="entry name" value="TCP"/>
    <property type="match status" value="1"/>
</dbReference>
<keyword evidence="3" id="KW-0238">DNA-binding</keyword>